<keyword evidence="5" id="KW-1185">Reference proteome</keyword>
<dbReference type="Proteomes" id="UP001642464">
    <property type="component" value="Unassembled WGS sequence"/>
</dbReference>
<feature type="domain" description="Response regulatory" evidence="2">
    <location>
        <begin position="38"/>
        <end position="155"/>
    </location>
</feature>
<evidence type="ECO:0000259" key="3">
    <source>
        <dbReference type="PROSITE" id="PS51832"/>
    </source>
</evidence>
<dbReference type="CDD" id="cd00077">
    <property type="entry name" value="HDc"/>
    <property type="match status" value="1"/>
</dbReference>
<dbReference type="EMBL" id="CAXAMM010004768">
    <property type="protein sequence ID" value="CAK9004845.1"/>
    <property type="molecule type" value="Genomic_DNA"/>
</dbReference>
<dbReference type="PROSITE" id="PS51832">
    <property type="entry name" value="HD_GYP"/>
    <property type="match status" value="1"/>
</dbReference>
<name>A0ABP0IQH7_9DINO</name>
<dbReference type="Gene3D" id="1.10.3210.10">
    <property type="entry name" value="Hypothetical protein af1432"/>
    <property type="match status" value="1"/>
</dbReference>
<dbReference type="InterPro" id="IPR052020">
    <property type="entry name" value="Cyclic_di-GMP/3'3'-cGAMP_PDE"/>
</dbReference>
<dbReference type="SMART" id="SM00448">
    <property type="entry name" value="REC"/>
    <property type="match status" value="1"/>
</dbReference>
<gene>
    <name evidence="4" type="ORF">SCF082_LOCUS8348</name>
</gene>
<dbReference type="Pfam" id="PF00072">
    <property type="entry name" value="Response_reg"/>
    <property type="match status" value="1"/>
</dbReference>
<dbReference type="InterPro" id="IPR003607">
    <property type="entry name" value="HD/PDEase_dom"/>
</dbReference>
<dbReference type="Gene3D" id="3.40.50.2300">
    <property type="match status" value="1"/>
</dbReference>
<dbReference type="Gene3D" id="3.40.1410.10">
    <property type="entry name" value="Chorismate lyase-like"/>
    <property type="match status" value="1"/>
</dbReference>
<keyword evidence="1" id="KW-0597">Phosphoprotein</keyword>
<dbReference type="SUPFAM" id="SSF109604">
    <property type="entry name" value="HD-domain/PDEase-like"/>
    <property type="match status" value="1"/>
</dbReference>
<dbReference type="InterPro" id="IPR001789">
    <property type="entry name" value="Sig_transdc_resp-reg_receiver"/>
</dbReference>
<dbReference type="SUPFAM" id="SSF52172">
    <property type="entry name" value="CheY-like"/>
    <property type="match status" value="1"/>
</dbReference>
<dbReference type="InterPro" id="IPR011006">
    <property type="entry name" value="CheY-like_superfamily"/>
</dbReference>
<dbReference type="PANTHER" id="PTHR45228:SF1">
    <property type="entry name" value="CYCLIC DI-GMP PHOSPHODIESTERASE TM_0186"/>
    <property type="match status" value="1"/>
</dbReference>
<accession>A0ABP0IQH7</accession>
<protein>
    <submittedName>
        <fullName evidence="4">Probable cyclic di-GMP phosphodiesterase VC_1348</fullName>
    </submittedName>
</protein>
<sequence length="666" mass="74572">MRRSRPRTRILMNGTALSSASEWTAHATPDGLCQRTGRILVVDNDPGVRDWLGNHLNEFGYGRFVSTSDSTNALDLIRQERPELILLDMVDADLSGLEILHVMRQDHRLRQLAVLAMVDKSDSDIRSTCLALGVTDLLTKPVDPAELQLRVRNGLLNRIYRDQLVSQEERLQRQVRERTADLAASRREVVFCLARAAEYRDDDTGQHVYRVGKYVGIVARELGFSESRIEMLELAAQLHDIGKIGIPDYILRKPGRLLPTEYEVMKHHCRIGKDIIRPAEYIWNSGTADYNHRQFASNGMANSSLLLTAAQIAQTHHEWWDGTGYPLGLKGEDIPIEGRMTAVADVFDALCSKRPYKQPYPPDRCFEILDEGSGTHFDPAVVEAFIARADEVLAVRDTYECERTAKAPSYGRSLVRSFRSCLDRCVPNAVESYGFGSAVRPVALTTTPARASLLTLPRRGAPTSLAATQRLVPPGFGPREQNADVNPLDELTRLTSLLPESEPLFELAEHIPASTTPEPYKQLLVHDHHMTVTMEQYHKSSVDVRVLDERLDGDIYARKILLTKAGTDIPVQFGIVRFNFHYVTQEVRNEILSGKIPLGRVLITHNVLRHIDLGAILRLTAGPGLADYLKMPVGAETYGRLATIFCNRQPAVDLLEVSSLLENLPE</sequence>
<dbReference type="InterPro" id="IPR037522">
    <property type="entry name" value="HD_GYP_dom"/>
</dbReference>
<feature type="modified residue" description="4-aspartylphosphate" evidence="1">
    <location>
        <position position="88"/>
    </location>
</feature>
<dbReference type="InterPro" id="IPR028978">
    <property type="entry name" value="Chorismate_lyase_/UTRA_dom_sf"/>
</dbReference>
<evidence type="ECO:0000313" key="5">
    <source>
        <dbReference type="Proteomes" id="UP001642464"/>
    </source>
</evidence>
<evidence type="ECO:0000313" key="4">
    <source>
        <dbReference type="EMBL" id="CAK9004845.1"/>
    </source>
</evidence>
<reference evidence="4 5" key="1">
    <citation type="submission" date="2024-02" db="EMBL/GenBank/DDBJ databases">
        <authorList>
            <person name="Chen Y."/>
            <person name="Shah S."/>
            <person name="Dougan E. K."/>
            <person name="Thang M."/>
            <person name="Chan C."/>
        </authorList>
    </citation>
    <scope>NUCLEOTIDE SEQUENCE [LARGE SCALE GENOMIC DNA]</scope>
</reference>
<comment type="caution">
    <text evidence="4">The sequence shown here is derived from an EMBL/GenBank/DDBJ whole genome shotgun (WGS) entry which is preliminary data.</text>
</comment>
<dbReference type="Pfam" id="PF13487">
    <property type="entry name" value="HD_5"/>
    <property type="match status" value="1"/>
</dbReference>
<dbReference type="SUPFAM" id="SSF64288">
    <property type="entry name" value="Chorismate lyase-like"/>
    <property type="match status" value="1"/>
</dbReference>
<organism evidence="4 5">
    <name type="scientific">Durusdinium trenchii</name>
    <dbReference type="NCBI Taxonomy" id="1381693"/>
    <lineage>
        <taxon>Eukaryota</taxon>
        <taxon>Sar</taxon>
        <taxon>Alveolata</taxon>
        <taxon>Dinophyceae</taxon>
        <taxon>Suessiales</taxon>
        <taxon>Symbiodiniaceae</taxon>
        <taxon>Durusdinium</taxon>
    </lineage>
</organism>
<dbReference type="PANTHER" id="PTHR45228">
    <property type="entry name" value="CYCLIC DI-GMP PHOSPHODIESTERASE TM_0186-RELATED"/>
    <property type="match status" value="1"/>
</dbReference>
<proteinExistence type="predicted"/>
<dbReference type="SMART" id="SM00471">
    <property type="entry name" value="HDc"/>
    <property type="match status" value="1"/>
</dbReference>
<evidence type="ECO:0000256" key="1">
    <source>
        <dbReference type="PROSITE-ProRule" id="PRU00169"/>
    </source>
</evidence>
<evidence type="ECO:0000259" key="2">
    <source>
        <dbReference type="PROSITE" id="PS50110"/>
    </source>
</evidence>
<feature type="domain" description="HD-GYP" evidence="3">
    <location>
        <begin position="182"/>
        <end position="401"/>
    </location>
</feature>
<dbReference type="PROSITE" id="PS50110">
    <property type="entry name" value="RESPONSE_REGULATORY"/>
    <property type="match status" value="1"/>
</dbReference>